<gene>
    <name evidence="1" type="ORF">Afil01_42760</name>
</gene>
<sequence length="190" mass="20881">MKSFQALVPDDSVRSRIEILGTSATVWHHVDAAEDRRREAVGLGAIVEASQLDTLLSLPVGMPVPLAALTASERRRVARLPAGATVRTQADVVRAAVTPVRVDLVLVHARSWRTGLERVGRFAPFTARVMCLPANFADRDLARTHARRFGVGLAFGSAIDLDVPPAPFRPGRITSARWRFKERVYARLRA</sequence>
<name>A0A9W6SM49_9ACTN</name>
<accession>A0A9W6SM49</accession>
<evidence type="ECO:0000313" key="1">
    <source>
        <dbReference type="EMBL" id="GLZ79469.1"/>
    </source>
</evidence>
<protein>
    <submittedName>
        <fullName evidence="1">Uncharacterized protein</fullName>
    </submittedName>
</protein>
<evidence type="ECO:0000313" key="2">
    <source>
        <dbReference type="Proteomes" id="UP001165079"/>
    </source>
</evidence>
<comment type="caution">
    <text evidence="1">The sequence shown here is derived from an EMBL/GenBank/DDBJ whole genome shotgun (WGS) entry which is preliminary data.</text>
</comment>
<proteinExistence type="predicted"/>
<dbReference type="EMBL" id="BSTX01000003">
    <property type="protein sequence ID" value="GLZ79469.1"/>
    <property type="molecule type" value="Genomic_DNA"/>
</dbReference>
<organism evidence="1 2">
    <name type="scientific">Actinorhabdospora filicis</name>
    <dbReference type="NCBI Taxonomy" id="1785913"/>
    <lineage>
        <taxon>Bacteria</taxon>
        <taxon>Bacillati</taxon>
        <taxon>Actinomycetota</taxon>
        <taxon>Actinomycetes</taxon>
        <taxon>Micromonosporales</taxon>
        <taxon>Micromonosporaceae</taxon>
        <taxon>Actinorhabdospora</taxon>
    </lineage>
</organism>
<keyword evidence="2" id="KW-1185">Reference proteome</keyword>
<reference evidence="1" key="1">
    <citation type="submission" date="2023-03" db="EMBL/GenBank/DDBJ databases">
        <title>Actinorhabdospora filicis NBRC 111898.</title>
        <authorList>
            <person name="Ichikawa N."/>
            <person name="Sato H."/>
            <person name="Tonouchi N."/>
        </authorList>
    </citation>
    <scope>NUCLEOTIDE SEQUENCE</scope>
    <source>
        <strain evidence="1">NBRC 111898</strain>
    </source>
</reference>
<dbReference type="AlphaFoldDB" id="A0A9W6SM49"/>
<dbReference type="Proteomes" id="UP001165079">
    <property type="component" value="Unassembled WGS sequence"/>
</dbReference>